<evidence type="ECO:0000313" key="2">
    <source>
        <dbReference type="EMBL" id="ATG53780.1"/>
    </source>
</evidence>
<protein>
    <submittedName>
        <fullName evidence="2">Uncharacterized protein</fullName>
    </submittedName>
</protein>
<evidence type="ECO:0000256" key="1">
    <source>
        <dbReference type="SAM" id="SignalP"/>
    </source>
</evidence>
<dbReference type="Proteomes" id="UP000217889">
    <property type="component" value="Chromosome"/>
</dbReference>
<name>A0A291GUC2_9MICO</name>
<evidence type="ECO:0000313" key="3">
    <source>
        <dbReference type="Proteomes" id="UP000217889"/>
    </source>
</evidence>
<feature type="signal peptide" evidence="1">
    <location>
        <begin position="1"/>
        <end position="28"/>
    </location>
</feature>
<keyword evidence="1" id="KW-0732">Signal</keyword>
<sequence length="61" mass="5783">MSGSGAVSSRGRRISALLAGGLAPGAGAAVTLAAFADPAVEAGAANPTHVVSRATAVEDCF</sequence>
<organism evidence="2 3">
    <name type="scientific">Brachybacterium ginsengisoli</name>
    <dbReference type="NCBI Taxonomy" id="1331682"/>
    <lineage>
        <taxon>Bacteria</taxon>
        <taxon>Bacillati</taxon>
        <taxon>Actinomycetota</taxon>
        <taxon>Actinomycetes</taxon>
        <taxon>Micrococcales</taxon>
        <taxon>Dermabacteraceae</taxon>
        <taxon>Brachybacterium</taxon>
    </lineage>
</organism>
<accession>A0A291GUC2</accession>
<proteinExistence type="predicted"/>
<dbReference type="RefSeq" id="WP_096798259.1">
    <property type="nucleotide sequence ID" value="NZ_CP023564.1"/>
</dbReference>
<keyword evidence="3" id="KW-1185">Reference proteome</keyword>
<dbReference type="EMBL" id="CP023564">
    <property type="protein sequence ID" value="ATG53780.1"/>
    <property type="molecule type" value="Genomic_DNA"/>
</dbReference>
<dbReference type="KEGG" id="bgg:CFK41_02540"/>
<reference evidence="2 3" key="1">
    <citation type="journal article" date="2014" name="Int. J. Syst. Evol. Microbiol.">
        <title>Brachybacterium ginsengisoli sp. nov., isolated from soil of a ginseng field.</title>
        <authorList>
            <person name="Hoang V.A."/>
            <person name="Kim Y.J."/>
            <person name="Nguyen N.L."/>
            <person name="Yang D.C."/>
        </authorList>
    </citation>
    <scope>NUCLEOTIDE SEQUENCE [LARGE SCALE GENOMIC DNA]</scope>
    <source>
        <strain evidence="2 3">DCY80</strain>
    </source>
</reference>
<dbReference type="AlphaFoldDB" id="A0A291GUC2"/>
<feature type="chain" id="PRO_5038490665" evidence="1">
    <location>
        <begin position="29"/>
        <end position="61"/>
    </location>
</feature>
<gene>
    <name evidence="2" type="ORF">CFK41_02540</name>
</gene>